<proteinExistence type="predicted"/>
<dbReference type="Proteomes" id="UP000032336">
    <property type="component" value="Unassembled WGS sequence"/>
</dbReference>
<dbReference type="AlphaFoldDB" id="A0A0D8FS49"/>
<gene>
    <name evidence="2" type="ORF">FEAC_22510</name>
</gene>
<feature type="compositionally biased region" description="Polar residues" evidence="1">
    <location>
        <begin position="24"/>
        <end position="33"/>
    </location>
</feature>
<protein>
    <submittedName>
        <fullName evidence="2">Uncharacterized protein</fullName>
    </submittedName>
</protein>
<comment type="caution">
    <text evidence="2">The sequence shown here is derived from an EMBL/GenBank/DDBJ whole genome shotgun (WGS) entry which is preliminary data.</text>
</comment>
<evidence type="ECO:0000313" key="3">
    <source>
        <dbReference type="Proteomes" id="UP000032336"/>
    </source>
</evidence>
<keyword evidence="3" id="KW-1185">Reference proteome</keyword>
<evidence type="ECO:0000256" key="1">
    <source>
        <dbReference type="SAM" id="MobiDB-lite"/>
    </source>
</evidence>
<reference evidence="2 3" key="1">
    <citation type="submission" date="2015-01" db="EMBL/GenBank/DDBJ databases">
        <title>Draft genome of the acidophilic iron oxidizer Ferrimicrobium acidiphilum strain T23.</title>
        <authorList>
            <person name="Poehlein A."/>
            <person name="Eisen S."/>
            <person name="Schloemann M."/>
            <person name="Johnson B.D."/>
            <person name="Daniel R."/>
            <person name="Muehling M."/>
        </authorList>
    </citation>
    <scope>NUCLEOTIDE SEQUENCE [LARGE SCALE GENOMIC DNA]</scope>
    <source>
        <strain evidence="2 3">T23</strain>
    </source>
</reference>
<sequence length="76" mass="8199">MQHSGVLSVSHLERGEQSRRCTRYSVQSNGRSSAQEHRSSGPQEGVRLVMQRRREVIEGGSESVDGDGGEQDSGGG</sequence>
<organism evidence="2 3">
    <name type="scientific">Ferrimicrobium acidiphilum DSM 19497</name>
    <dbReference type="NCBI Taxonomy" id="1121877"/>
    <lineage>
        <taxon>Bacteria</taxon>
        <taxon>Bacillati</taxon>
        <taxon>Actinomycetota</taxon>
        <taxon>Acidimicrobiia</taxon>
        <taxon>Acidimicrobiales</taxon>
        <taxon>Acidimicrobiaceae</taxon>
        <taxon>Ferrimicrobium</taxon>
    </lineage>
</organism>
<name>A0A0D8FS49_9ACTN</name>
<evidence type="ECO:0000313" key="2">
    <source>
        <dbReference type="EMBL" id="KJE75956.1"/>
    </source>
</evidence>
<dbReference type="EMBL" id="JXUW01000024">
    <property type="protein sequence ID" value="KJE75956.1"/>
    <property type="molecule type" value="Genomic_DNA"/>
</dbReference>
<accession>A0A0D8FS49</accession>
<feature type="region of interest" description="Disordered" evidence="1">
    <location>
        <begin position="1"/>
        <end position="76"/>
    </location>
</feature>